<keyword evidence="6 15" id="KW-0436">Ligase</keyword>
<organism evidence="20 21">
    <name type="scientific">Lentibacillus amyloliquefaciens</name>
    <dbReference type="NCBI Taxonomy" id="1472767"/>
    <lineage>
        <taxon>Bacteria</taxon>
        <taxon>Bacillati</taxon>
        <taxon>Bacillota</taxon>
        <taxon>Bacilli</taxon>
        <taxon>Bacillales</taxon>
        <taxon>Bacillaceae</taxon>
        <taxon>Lentibacillus</taxon>
    </lineage>
</organism>
<dbReference type="InterPro" id="IPR033714">
    <property type="entry name" value="tRNA_bind_bactPheRS"/>
</dbReference>
<evidence type="ECO:0000256" key="4">
    <source>
        <dbReference type="ARBA" id="ARBA00022490"/>
    </source>
</evidence>
<keyword evidence="11 16" id="KW-0694">RNA-binding</keyword>
<dbReference type="AlphaFoldDB" id="A0A0U4FCQ1"/>
<evidence type="ECO:0000256" key="12">
    <source>
        <dbReference type="ARBA" id="ARBA00022917"/>
    </source>
</evidence>
<dbReference type="PROSITE" id="PS51483">
    <property type="entry name" value="B5"/>
    <property type="match status" value="1"/>
</dbReference>
<dbReference type="SUPFAM" id="SSF50249">
    <property type="entry name" value="Nucleic acid-binding proteins"/>
    <property type="match status" value="1"/>
</dbReference>
<evidence type="ECO:0000256" key="3">
    <source>
        <dbReference type="ARBA" id="ARBA00011209"/>
    </source>
</evidence>
<evidence type="ECO:0000256" key="8">
    <source>
        <dbReference type="ARBA" id="ARBA00022741"/>
    </source>
</evidence>
<dbReference type="SUPFAM" id="SSF56037">
    <property type="entry name" value="PheT/TilS domain"/>
    <property type="match status" value="1"/>
</dbReference>
<feature type="domain" description="FDX-ACB" evidence="18">
    <location>
        <begin position="714"/>
        <end position="807"/>
    </location>
</feature>
<evidence type="ECO:0000313" key="20">
    <source>
        <dbReference type="EMBL" id="ALX48253.1"/>
    </source>
</evidence>
<dbReference type="Gene3D" id="3.50.40.10">
    <property type="entry name" value="Phenylalanyl-trna Synthetase, Chain B, domain 3"/>
    <property type="match status" value="1"/>
</dbReference>
<dbReference type="EMBL" id="CP013862">
    <property type="protein sequence ID" value="ALX48253.1"/>
    <property type="molecule type" value="Genomic_DNA"/>
</dbReference>
<keyword evidence="21" id="KW-1185">Reference proteome</keyword>
<evidence type="ECO:0000313" key="21">
    <source>
        <dbReference type="Proteomes" id="UP000050331"/>
    </source>
</evidence>
<dbReference type="GO" id="GO:0009328">
    <property type="term" value="C:phenylalanine-tRNA ligase complex"/>
    <property type="evidence" value="ECO:0007669"/>
    <property type="project" value="TreeGrafter"/>
</dbReference>
<evidence type="ECO:0000259" key="19">
    <source>
        <dbReference type="PROSITE" id="PS51483"/>
    </source>
</evidence>
<dbReference type="InterPro" id="IPR020825">
    <property type="entry name" value="Phe-tRNA_synthase-like_B3/B4"/>
</dbReference>
<comment type="subunit">
    <text evidence="3 15">Tetramer of two alpha and two beta subunits.</text>
</comment>
<dbReference type="GO" id="GO:0004826">
    <property type="term" value="F:phenylalanine-tRNA ligase activity"/>
    <property type="evidence" value="ECO:0007669"/>
    <property type="project" value="UniProtKB-UniRule"/>
</dbReference>
<dbReference type="InterPro" id="IPR005121">
    <property type="entry name" value="Fdx_antiC-bd"/>
</dbReference>
<dbReference type="PROSITE" id="PS50886">
    <property type="entry name" value="TRBD"/>
    <property type="match status" value="1"/>
</dbReference>
<dbReference type="SUPFAM" id="SSF46955">
    <property type="entry name" value="Putative DNA-binding domain"/>
    <property type="match status" value="1"/>
</dbReference>
<feature type="binding site" evidence="15">
    <location>
        <position position="470"/>
    </location>
    <ligand>
        <name>Mg(2+)</name>
        <dbReference type="ChEBI" id="CHEBI:18420"/>
        <note>shared with alpha subunit</note>
    </ligand>
</feature>
<keyword evidence="10 15" id="KW-0460">Magnesium</keyword>
<keyword evidence="8 15" id="KW-0547">Nucleotide-binding</keyword>
<evidence type="ECO:0000256" key="11">
    <source>
        <dbReference type="ARBA" id="ARBA00022884"/>
    </source>
</evidence>
<comment type="cofactor">
    <cofactor evidence="15">
        <name>Mg(2+)</name>
        <dbReference type="ChEBI" id="CHEBI:18420"/>
    </cofactor>
    <text evidence="15">Binds 2 magnesium ions per tetramer.</text>
</comment>
<dbReference type="GO" id="GO:0000287">
    <property type="term" value="F:magnesium ion binding"/>
    <property type="evidence" value="ECO:0007669"/>
    <property type="project" value="UniProtKB-UniRule"/>
</dbReference>
<keyword evidence="7 15" id="KW-0479">Metal-binding</keyword>
<dbReference type="FunFam" id="3.30.930.10:FF:000022">
    <property type="entry name" value="Phenylalanine--tRNA ligase beta subunit"/>
    <property type="match status" value="1"/>
</dbReference>
<evidence type="ECO:0000256" key="16">
    <source>
        <dbReference type="PROSITE-ProRule" id="PRU00209"/>
    </source>
</evidence>
<evidence type="ECO:0000256" key="13">
    <source>
        <dbReference type="ARBA" id="ARBA00023146"/>
    </source>
</evidence>
<dbReference type="Pfam" id="PF03483">
    <property type="entry name" value="B3_4"/>
    <property type="match status" value="1"/>
</dbReference>
<dbReference type="FunFam" id="2.40.50.140:FF:000045">
    <property type="entry name" value="Phenylalanine--tRNA ligase beta subunit"/>
    <property type="match status" value="1"/>
</dbReference>
<dbReference type="NCBIfam" id="TIGR00472">
    <property type="entry name" value="pheT_bact"/>
    <property type="match status" value="1"/>
</dbReference>
<dbReference type="InterPro" id="IPR009061">
    <property type="entry name" value="DNA-bd_dom_put_sf"/>
</dbReference>
<dbReference type="Pfam" id="PF01588">
    <property type="entry name" value="tRNA_bind"/>
    <property type="match status" value="1"/>
</dbReference>
<dbReference type="OrthoDB" id="9805455at2"/>
<comment type="catalytic activity">
    <reaction evidence="14 15">
        <text>tRNA(Phe) + L-phenylalanine + ATP = L-phenylalanyl-tRNA(Phe) + AMP + diphosphate + H(+)</text>
        <dbReference type="Rhea" id="RHEA:19413"/>
        <dbReference type="Rhea" id="RHEA-COMP:9668"/>
        <dbReference type="Rhea" id="RHEA-COMP:9699"/>
        <dbReference type="ChEBI" id="CHEBI:15378"/>
        <dbReference type="ChEBI" id="CHEBI:30616"/>
        <dbReference type="ChEBI" id="CHEBI:33019"/>
        <dbReference type="ChEBI" id="CHEBI:58095"/>
        <dbReference type="ChEBI" id="CHEBI:78442"/>
        <dbReference type="ChEBI" id="CHEBI:78531"/>
        <dbReference type="ChEBI" id="CHEBI:456215"/>
        <dbReference type="EC" id="6.1.1.20"/>
    </reaction>
</comment>
<evidence type="ECO:0000256" key="2">
    <source>
        <dbReference type="ARBA" id="ARBA00008653"/>
    </source>
</evidence>
<evidence type="ECO:0000256" key="6">
    <source>
        <dbReference type="ARBA" id="ARBA00022598"/>
    </source>
</evidence>
<dbReference type="InterPro" id="IPR045864">
    <property type="entry name" value="aa-tRNA-synth_II/BPL/LPL"/>
</dbReference>
<dbReference type="HAMAP" id="MF_00283">
    <property type="entry name" value="Phe_tRNA_synth_beta1"/>
    <property type="match status" value="1"/>
</dbReference>
<feature type="binding site" evidence="15">
    <location>
        <position position="471"/>
    </location>
    <ligand>
        <name>Mg(2+)</name>
        <dbReference type="ChEBI" id="CHEBI:18420"/>
        <note>shared with alpha subunit</note>
    </ligand>
</feature>
<dbReference type="Proteomes" id="UP000050331">
    <property type="component" value="Chromosome"/>
</dbReference>
<dbReference type="FunFam" id="3.30.56.10:FF:000002">
    <property type="entry name" value="Phenylalanine--tRNA ligase beta subunit"/>
    <property type="match status" value="1"/>
</dbReference>
<dbReference type="SUPFAM" id="SSF55681">
    <property type="entry name" value="Class II aaRS and biotin synthetases"/>
    <property type="match status" value="1"/>
</dbReference>
<dbReference type="InterPro" id="IPR036690">
    <property type="entry name" value="Fdx_antiC-bd_sf"/>
</dbReference>
<dbReference type="InterPro" id="IPR004532">
    <property type="entry name" value="Phe-tRNA-ligase_IIc_bsu_bact"/>
</dbReference>
<keyword evidence="4 15" id="KW-0963">Cytoplasm</keyword>
<dbReference type="CDD" id="cd00769">
    <property type="entry name" value="PheRS_beta_core"/>
    <property type="match status" value="1"/>
</dbReference>
<dbReference type="CDD" id="cd02796">
    <property type="entry name" value="tRNA_bind_bactPheRS"/>
    <property type="match status" value="1"/>
</dbReference>
<keyword evidence="5 16" id="KW-0820">tRNA-binding</keyword>
<dbReference type="SMART" id="SM00896">
    <property type="entry name" value="FDX-ACB"/>
    <property type="match status" value="1"/>
</dbReference>
<comment type="subcellular location">
    <subcellularLocation>
        <location evidence="1 15">Cytoplasm</location>
    </subcellularLocation>
</comment>
<dbReference type="FunFam" id="3.50.40.10:FF:000001">
    <property type="entry name" value="Phenylalanine--tRNA ligase beta subunit"/>
    <property type="match status" value="1"/>
</dbReference>
<evidence type="ECO:0000256" key="10">
    <source>
        <dbReference type="ARBA" id="ARBA00022842"/>
    </source>
</evidence>
<evidence type="ECO:0000256" key="9">
    <source>
        <dbReference type="ARBA" id="ARBA00022840"/>
    </source>
</evidence>
<dbReference type="InterPro" id="IPR045060">
    <property type="entry name" value="Phe-tRNA-ligase_IIc_bsu"/>
</dbReference>
<dbReference type="KEGG" id="lao:AOX59_06305"/>
<evidence type="ECO:0000259" key="18">
    <source>
        <dbReference type="PROSITE" id="PS51447"/>
    </source>
</evidence>
<dbReference type="GO" id="GO:0140096">
    <property type="term" value="F:catalytic activity, acting on a protein"/>
    <property type="evidence" value="ECO:0007669"/>
    <property type="project" value="UniProtKB-ARBA"/>
</dbReference>
<dbReference type="GO" id="GO:0000049">
    <property type="term" value="F:tRNA binding"/>
    <property type="evidence" value="ECO:0007669"/>
    <property type="project" value="UniProtKB-UniRule"/>
</dbReference>
<reference evidence="20 21" key="1">
    <citation type="submission" date="2016-01" db="EMBL/GenBank/DDBJ databases">
        <title>Complete genome sequence of strain Lentibacillus amyloliquefaciens LAM0015T isolated from saline sediment.</title>
        <authorList>
            <person name="Wang J.-L."/>
            <person name="He M.-X."/>
        </authorList>
    </citation>
    <scope>NUCLEOTIDE SEQUENCE [LARGE SCALE GENOMIC DNA]</scope>
    <source>
        <strain evidence="20 21">LAM0015</strain>
    </source>
</reference>
<feature type="domain" description="B5" evidence="19">
    <location>
        <begin position="408"/>
        <end position="483"/>
    </location>
</feature>
<accession>A0A0U4FCQ1</accession>
<dbReference type="FunFam" id="3.30.70.380:FF:000001">
    <property type="entry name" value="Phenylalanine--tRNA ligase beta subunit"/>
    <property type="match status" value="1"/>
</dbReference>
<dbReference type="SMART" id="SM00874">
    <property type="entry name" value="B5"/>
    <property type="match status" value="1"/>
</dbReference>
<dbReference type="Gene3D" id="3.30.930.10">
    <property type="entry name" value="Bira Bifunctional Protein, Domain 2"/>
    <property type="match status" value="1"/>
</dbReference>
<evidence type="ECO:0000256" key="5">
    <source>
        <dbReference type="ARBA" id="ARBA00022555"/>
    </source>
</evidence>
<evidence type="ECO:0000256" key="1">
    <source>
        <dbReference type="ARBA" id="ARBA00004496"/>
    </source>
</evidence>
<proteinExistence type="inferred from homology"/>
<name>A0A0U4FCQ1_9BACI</name>
<dbReference type="InterPro" id="IPR005147">
    <property type="entry name" value="tRNA_synthase_B5-dom"/>
</dbReference>
<dbReference type="InterPro" id="IPR005146">
    <property type="entry name" value="B3/B4_tRNA-bd"/>
</dbReference>
<dbReference type="NCBIfam" id="NF045760">
    <property type="entry name" value="YtpR"/>
    <property type="match status" value="1"/>
</dbReference>
<evidence type="ECO:0000256" key="7">
    <source>
        <dbReference type="ARBA" id="ARBA00022723"/>
    </source>
</evidence>
<protein>
    <recommendedName>
        <fullName evidence="15">Phenylalanine--tRNA ligase beta subunit</fullName>
        <ecNumber evidence="15">6.1.1.20</ecNumber>
    </recommendedName>
    <alternativeName>
        <fullName evidence="15">Phenylalanyl-tRNA synthetase beta subunit</fullName>
        <shortName evidence="15">PheRS</shortName>
    </alternativeName>
</protein>
<feature type="binding site" evidence="15">
    <location>
        <position position="467"/>
    </location>
    <ligand>
        <name>Mg(2+)</name>
        <dbReference type="ChEBI" id="CHEBI:18420"/>
        <note>shared with alpha subunit</note>
    </ligand>
</feature>
<dbReference type="SMART" id="SM00873">
    <property type="entry name" value="B3_4"/>
    <property type="match status" value="1"/>
</dbReference>
<dbReference type="STRING" id="1472767.AOX59_06305"/>
<dbReference type="GO" id="GO:0005524">
    <property type="term" value="F:ATP binding"/>
    <property type="evidence" value="ECO:0007669"/>
    <property type="project" value="UniProtKB-UniRule"/>
</dbReference>
<feature type="domain" description="TRNA-binding" evidence="17">
    <location>
        <begin position="40"/>
        <end position="154"/>
    </location>
</feature>
<keyword evidence="13 15" id="KW-0030">Aminoacyl-tRNA synthetase</keyword>
<keyword evidence="12 15" id="KW-0648">Protein biosynthesis</keyword>
<dbReference type="PANTHER" id="PTHR10947:SF0">
    <property type="entry name" value="PHENYLALANINE--TRNA LIGASE BETA SUBUNIT"/>
    <property type="match status" value="1"/>
</dbReference>
<evidence type="ECO:0000256" key="15">
    <source>
        <dbReference type="HAMAP-Rule" id="MF_00283"/>
    </source>
</evidence>
<evidence type="ECO:0000256" key="14">
    <source>
        <dbReference type="ARBA" id="ARBA00049255"/>
    </source>
</evidence>
<keyword evidence="9 15" id="KW-0067">ATP-binding</keyword>
<dbReference type="Pfam" id="PF17759">
    <property type="entry name" value="tRNA_synthFbeta"/>
    <property type="match status" value="1"/>
</dbReference>
<dbReference type="EC" id="6.1.1.20" evidence="15"/>
<dbReference type="PANTHER" id="PTHR10947">
    <property type="entry name" value="PHENYLALANYL-TRNA SYNTHETASE BETA CHAIN AND LEUCINE-RICH REPEAT-CONTAINING PROTEIN 47"/>
    <property type="match status" value="1"/>
</dbReference>
<dbReference type="Pfam" id="PF03484">
    <property type="entry name" value="B5"/>
    <property type="match status" value="1"/>
</dbReference>
<dbReference type="PROSITE" id="PS51447">
    <property type="entry name" value="FDX_ACB"/>
    <property type="match status" value="1"/>
</dbReference>
<dbReference type="InterPro" id="IPR012340">
    <property type="entry name" value="NA-bd_OB-fold"/>
</dbReference>
<comment type="similarity">
    <text evidence="2 15">Belongs to the phenylalanyl-tRNA synthetase beta subunit family. Type 1 subfamily.</text>
</comment>
<evidence type="ECO:0000259" key="17">
    <source>
        <dbReference type="PROSITE" id="PS50886"/>
    </source>
</evidence>
<dbReference type="GO" id="GO:0016740">
    <property type="term" value="F:transferase activity"/>
    <property type="evidence" value="ECO:0007669"/>
    <property type="project" value="UniProtKB-ARBA"/>
</dbReference>
<gene>
    <name evidence="15" type="primary">pheT</name>
    <name evidence="20" type="ORF">AOX59_06305</name>
</gene>
<dbReference type="Gene3D" id="2.40.50.140">
    <property type="entry name" value="Nucleic acid-binding proteins"/>
    <property type="match status" value="1"/>
</dbReference>
<dbReference type="Gene3D" id="3.30.70.380">
    <property type="entry name" value="Ferrodoxin-fold anticodon-binding domain"/>
    <property type="match status" value="1"/>
</dbReference>
<sequence length="808" mass="90475">MFVSLNWLRNYVDIESISPEELSEKITKTGIEVDGIEYVAGKSSHVVVGYVESCEQHPNADKLKLCQVDTGDEQLQIVCGAPNVAQGQKVAVAKPGAVLPDNFKIKKVKLRGVESNGMICSLQELGIDEKYVPTDVAEGIFVFSEDERVGESVERLLNLDDAVFEFDLTPNRADALSMLGVAYETAAILDEKVKLPDEAIHPSEEKAADYISVTAEDPELNPYYGAFIAKNVEIKQSPLWMRNHLIAAGIRPINNVVDITNYCLLEYGQPLHAFDYDRFGSDKVVTRRALDNEKITTLDGEERTLTSENLVITNGKEPVALAGVMGGQNTEVYSDTSTILLEAAYFNPSAVRTAVKQTGLRSDSSTRFEKGVDPNRVERAGLRACHLFEKYAGATILAGPVSFDELERSKKTVTFETAEVNKRLGTAIYSEEIGTILNKLQFPFEQDEESFVVHIPTRRGDITIFEDMVEEVARIYGYDHLPYTLPEGSPQAGGLTERQKLKREVKQYLQSAGLMETITYSLTDESVINKLIGPDLYDKSTNPIQLSMPMSEDHQYLRLSLLPELLKSLAHNQARSQTDIHYFEIGNVFITDESQLSQQPEENLRLSGVLSGLWLNHPWQQEKKKADFYLVKGIVEGLFDFLNIPAAFEQAKLPDMHPGRCAAITIDDQVIGFVGQVHPSFEKTMDIKETYVFDLNMEAVFAAYTNDTDYQPIPKYPSISRDIAFIVDENVNAGEIKDMIEDTGSPLVKNVYIFDVYKGENLPDGKKSVAYNLLYQDPDKTLKDEEVEESYQEIVSKINEIFNAYVRT</sequence>
<dbReference type="GO" id="GO:0006432">
    <property type="term" value="P:phenylalanyl-tRNA aminoacylation"/>
    <property type="evidence" value="ECO:0007669"/>
    <property type="project" value="UniProtKB-UniRule"/>
</dbReference>
<dbReference type="Gene3D" id="3.30.56.10">
    <property type="match status" value="2"/>
</dbReference>
<dbReference type="InterPro" id="IPR041616">
    <property type="entry name" value="PheRS_beta_core"/>
</dbReference>
<dbReference type="RefSeq" id="WP_068443414.1">
    <property type="nucleotide sequence ID" value="NZ_CP013862.1"/>
</dbReference>
<dbReference type="InterPro" id="IPR002547">
    <property type="entry name" value="tRNA-bd_dom"/>
</dbReference>
<dbReference type="SUPFAM" id="SSF54991">
    <property type="entry name" value="Anticodon-binding domain of PheRS"/>
    <property type="match status" value="1"/>
</dbReference>
<feature type="binding site" evidence="15">
    <location>
        <position position="461"/>
    </location>
    <ligand>
        <name>Mg(2+)</name>
        <dbReference type="ChEBI" id="CHEBI:18420"/>
        <note>shared with alpha subunit</note>
    </ligand>
</feature>
<dbReference type="Pfam" id="PF03147">
    <property type="entry name" value="FDX-ACB"/>
    <property type="match status" value="1"/>
</dbReference>